<feature type="transmembrane region" description="Helical" evidence="1">
    <location>
        <begin position="188"/>
        <end position="210"/>
    </location>
</feature>
<organism evidence="2 3">
    <name type="scientific">Phanerochaete carnosa (strain HHB-10118-sp)</name>
    <name type="common">White-rot fungus</name>
    <name type="synonym">Peniophora carnosa</name>
    <dbReference type="NCBI Taxonomy" id="650164"/>
    <lineage>
        <taxon>Eukaryota</taxon>
        <taxon>Fungi</taxon>
        <taxon>Dikarya</taxon>
        <taxon>Basidiomycota</taxon>
        <taxon>Agaricomycotina</taxon>
        <taxon>Agaricomycetes</taxon>
        <taxon>Polyporales</taxon>
        <taxon>Phanerochaetaceae</taxon>
        <taxon>Phanerochaete</taxon>
    </lineage>
</organism>
<keyword evidence="1" id="KW-0812">Transmembrane</keyword>
<dbReference type="EMBL" id="JH930470">
    <property type="protein sequence ID" value="EKM58154.1"/>
    <property type="molecule type" value="Genomic_DNA"/>
</dbReference>
<accession>K5WGC5</accession>
<feature type="transmembrane region" description="Helical" evidence="1">
    <location>
        <begin position="297"/>
        <end position="317"/>
    </location>
</feature>
<dbReference type="HOGENOM" id="CLU_044614_3_2_1"/>
<dbReference type="STRING" id="650164.K5WGC5"/>
<evidence type="ECO:0000256" key="1">
    <source>
        <dbReference type="SAM" id="Phobius"/>
    </source>
</evidence>
<feature type="transmembrane region" description="Helical" evidence="1">
    <location>
        <begin position="162"/>
        <end position="181"/>
    </location>
</feature>
<evidence type="ECO:0000313" key="3">
    <source>
        <dbReference type="Proteomes" id="UP000008370"/>
    </source>
</evidence>
<feature type="transmembrane region" description="Helical" evidence="1">
    <location>
        <begin position="77"/>
        <end position="98"/>
    </location>
</feature>
<keyword evidence="1" id="KW-0472">Membrane</keyword>
<keyword evidence="1" id="KW-1133">Transmembrane helix</keyword>
<sequence length="323" mass="36696">MPTLLADQAPLSLYGVHSDHWKYPRLSLAGVHNSLPVRLSTLALPNISRRRRLAILFCQAWFVMALTMAKADFIGTLLETLCYGIYFMLFAGFLRVLYAKHQAGRLIWRLLLIALIIFFLITAHLALQINRMLEAFADHRDVPNAPLMYFRTLSRRESGTKASIYTTLTLICDALIVYRVFVVYERKWFATVIPSMLFLADMALAAWYIWGVSRIDGVWIWMPPILPISFFYAVTLALNLLCTVMISWKISFIHRKLLGSAVAGIRIESVIVIIIESAAIYSCILIALIVTSVTNTIGLWIALNPICPIIGMIRVTYRPRAER</sequence>
<feature type="transmembrane region" description="Helical" evidence="1">
    <location>
        <begin position="110"/>
        <end position="129"/>
    </location>
</feature>
<name>K5WGC5_PHACS</name>
<dbReference type="AlphaFoldDB" id="K5WGC5"/>
<protein>
    <submittedName>
        <fullName evidence="2">Uncharacterized protein</fullName>
    </submittedName>
</protein>
<gene>
    <name evidence="2" type="ORF">PHACADRAFT_206987</name>
</gene>
<feature type="transmembrane region" description="Helical" evidence="1">
    <location>
        <begin position="230"/>
        <end position="248"/>
    </location>
</feature>
<dbReference type="InParanoid" id="K5WGC5"/>
<proteinExistence type="predicted"/>
<evidence type="ECO:0000313" key="2">
    <source>
        <dbReference type="EMBL" id="EKM58154.1"/>
    </source>
</evidence>
<dbReference type="GeneID" id="18912570"/>
<keyword evidence="3" id="KW-1185">Reference proteome</keyword>
<dbReference type="KEGG" id="pco:PHACADRAFT_206987"/>
<dbReference type="Proteomes" id="UP000008370">
    <property type="component" value="Unassembled WGS sequence"/>
</dbReference>
<dbReference type="RefSeq" id="XP_007393481.1">
    <property type="nucleotide sequence ID" value="XM_007393419.1"/>
</dbReference>
<feature type="transmembrane region" description="Helical" evidence="1">
    <location>
        <begin position="53"/>
        <end position="71"/>
    </location>
</feature>
<reference evidence="2 3" key="1">
    <citation type="journal article" date="2012" name="BMC Genomics">
        <title>Comparative genomics of the white-rot fungi, Phanerochaete carnosa and P. chrysosporium, to elucidate the genetic basis of the distinct wood types they colonize.</title>
        <authorList>
            <person name="Suzuki H."/>
            <person name="MacDonald J."/>
            <person name="Syed K."/>
            <person name="Salamov A."/>
            <person name="Hori C."/>
            <person name="Aerts A."/>
            <person name="Henrissat B."/>
            <person name="Wiebenga A."/>
            <person name="vanKuyk P.A."/>
            <person name="Barry K."/>
            <person name="Lindquist E."/>
            <person name="LaButti K."/>
            <person name="Lapidus A."/>
            <person name="Lucas S."/>
            <person name="Coutinho P."/>
            <person name="Gong Y."/>
            <person name="Samejima M."/>
            <person name="Mahadevan R."/>
            <person name="Abou-Zaid M."/>
            <person name="de Vries R.P."/>
            <person name="Igarashi K."/>
            <person name="Yadav J.S."/>
            <person name="Grigoriev I.V."/>
            <person name="Master E.R."/>
        </authorList>
    </citation>
    <scope>NUCLEOTIDE SEQUENCE [LARGE SCALE GENOMIC DNA]</scope>
    <source>
        <strain evidence="2 3">HHB-10118-sp</strain>
    </source>
</reference>
<dbReference type="OrthoDB" id="3351617at2759"/>
<feature type="transmembrane region" description="Helical" evidence="1">
    <location>
        <begin position="269"/>
        <end position="291"/>
    </location>
</feature>